<gene>
    <name evidence="1" type="ORF">CUJ89_31855</name>
</gene>
<proteinExistence type="predicted"/>
<dbReference type="EMBL" id="CP024903">
    <property type="protein sequence ID" value="AXF24833.1"/>
    <property type="molecule type" value="Genomic_DNA"/>
</dbReference>
<protein>
    <recommendedName>
        <fullName evidence="3">Transposase</fullName>
    </recommendedName>
</protein>
<organism evidence="1 2">
    <name type="scientific">Burkholderia pyrrocinia</name>
    <name type="common">Pseudomonas pyrrocinia</name>
    <dbReference type="NCBI Taxonomy" id="60550"/>
    <lineage>
        <taxon>Bacteria</taxon>
        <taxon>Pseudomonadati</taxon>
        <taxon>Pseudomonadota</taxon>
        <taxon>Betaproteobacteria</taxon>
        <taxon>Burkholderiales</taxon>
        <taxon>Burkholderiaceae</taxon>
        <taxon>Burkholderia</taxon>
        <taxon>Burkholderia cepacia complex</taxon>
    </lineage>
</organism>
<accession>A0A2Z5N5J4</accession>
<sequence>MPSPIKPASRSTGTQSEYAIECKTRALRLEAADALRADARRISYASINSNASKWRYSAISVKT</sequence>
<evidence type="ECO:0000313" key="2">
    <source>
        <dbReference type="Proteomes" id="UP000253104"/>
    </source>
</evidence>
<dbReference type="Proteomes" id="UP000253104">
    <property type="component" value="Chromosome mHSR5_B"/>
</dbReference>
<evidence type="ECO:0000313" key="1">
    <source>
        <dbReference type="EMBL" id="AXF24833.1"/>
    </source>
</evidence>
<reference evidence="1 2" key="1">
    <citation type="journal article" date="2018" name="ISME J.">
        <title>Involvement of Burkholderiaceae and sulfurous volatiles in disease-suppressive soils.</title>
        <authorList>
            <person name="Carrion V.J."/>
            <person name="Cordovez V."/>
            <person name="Tyc O."/>
            <person name="Etalo D.W."/>
            <person name="de Bruijn I."/>
            <person name="de Jager V.C."/>
            <person name="Medema M.H."/>
            <person name="Eberl L."/>
            <person name="Raaijmakers J.M."/>
        </authorList>
    </citation>
    <scope>NUCLEOTIDE SEQUENCE [LARGE SCALE GENOMIC DNA]</scope>
    <source>
        <strain evidence="2">mHSR5</strain>
    </source>
</reference>
<dbReference type="AlphaFoldDB" id="A0A2Z5N5J4"/>
<name>A0A2Z5N5J4_BURPY</name>
<evidence type="ECO:0008006" key="3">
    <source>
        <dbReference type="Google" id="ProtNLM"/>
    </source>
</evidence>